<proteinExistence type="predicted"/>
<name>A0A346NI73_9ALTE</name>
<dbReference type="GO" id="GO:0015097">
    <property type="term" value="F:mercury ion transmembrane transporter activity"/>
    <property type="evidence" value="ECO:0007669"/>
    <property type="project" value="InterPro"/>
</dbReference>
<feature type="transmembrane region" description="Helical" evidence="1">
    <location>
        <begin position="48"/>
        <end position="69"/>
    </location>
</feature>
<sequence>MSLPADNPTKLDKIGIWISSLCAFHCLALPVAIPLLPLISSTFFAQLWFERMILTISMLIGAVALLSGALRYHNRYYPIAMLAIGGVIYWHKNILGEQYEPFTIATGALLIVAAHYINMRLCRRFKRAVSRQPIGKPVETGSS</sequence>
<keyword evidence="1" id="KW-0472">Membrane</keyword>
<protein>
    <submittedName>
        <fullName evidence="2">MerC domain-containing protein</fullName>
    </submittedName>
</protein>
<feature type="transmembrane region" description="Helical" evidence="1">
    <location>
        <begin position="14"/>
        <end position="36"/>
    </location>
</feature>
<feature type="transmembrane region" description="Helical" evidence="1">
    <location>
        <begin position="76"/>
        <end position="92"/>
    </location>
</feature>
<dbReference type="EMBL" id="CP031769">
    <property type="protein sequence ID" value="AXR05230.1"/>
    <property type="molecule type" value="Genomic_DNA"/>
</dbReference>
<organism evidence="2 3">
    <name type="scientific">Salinimonas sediminis</name>
    <dbReference type="NCBI Taxonomy" id="2303538"/>
    <lineage>
        <taxon>Bacteria</taxon>
        <taxon>Pseudomonadati</taxon>
        <taxon>Pseudomonadota</taxon>
        <taxon>Gammaproteobacteria</taxon>
        <taxon>Alteromonadales</taxon>
        <taxon>Alteromonadaceae</taxon>
        <taxon>Alteromonas/Salinimonas group</taxon>
        <taxon>Salinimonas</taxon>
    </lineage>
</organism>
<feature type="transmembrane region" description="Helical" evidence="1">
    <location>
        <begin position="98"/>
        <end position="117"/>
    </location>
</feature>
<evidence type="ECO:0000313" key="2">
    <source>
        <dbReference type="EMBL" id="AXR05230.1"/>
    </source>
</evidence>
<reference evidence="2 3" key="1">
    <citation type="submission" date="2018-08" db="EMBL/GenBank/DDBJ databases">
        <title>Salinimonas sediminis sp. nov., a piezophilic bacterium isolated from a deep-sea sediment sample from the New Britain Trench.</title>
        <authorList>
            <person name="Cao J."/>
        </authorList>
    </citation>
    <scope>NUCLEOTIDE SEQUENCE [LARGE SCALE GENOMIC DNA]</scope>
    <source>
        <strain evidence="2 3">N102</strain>
    </source>
</reference>
<dbReference type="AlphaFoldDB" id="A0A346NI73"/>
<evidence type="ECO:0000313" key="3">
    <source>
        <dbReference type="Proteomes" id="UP000262073"/>
    </source>
</evidence>
<accession>A0A346NI73</accession>
<gene>
    <name evidence="2" type="ORF">D0Y50_01880</name>
</gene>
<dbReference type="Pfam" id="PF03203">
    <property type="entry name" value="MerC"/>
    <property type="match status" value="1"/>
</dbReference>
<keyword evidence="1" id="KW-1133">Transmembrane helix</keyword>
<dbReference type="RefSeq" id="WP_108565655.1">
    <property type="nucleotide sequence ID" value="NZ_CP031769.1"/>
</dbReference>
<keyword evidence="1" id="KW-0812">Transmembrane</keyword>
<dbReference type="InterPro" id="IPR004891">
    <property type="entry name" value="Mercury-R_MerC"/>
</dbReference>
<dbReference type="Proteomes" id="UP000262073">
    <property type="component" value="Chromosome"/>
</dbReference>
<dbReference type="OrthoDB" id="5513249at2"/>
<dbReference type="GO" id="GO:0016020">
    <property type="term" value="C:membrane"/>
    <property type="evidence" value="ECO:0007669"/>
    <property type="project" value="InterPro"/>
</dbReference>
<keyword evidence="3" id="KW-1185">Reference proteome</keyword>
<dbReference type="KEGG" id="salm:D0Y50_01880"/>
<evidence type="ECO:0000256" key="1">
    <source>
        <dbReference type="SAM" id="Phobius"/>
    </source>
</evidence>